<evidence type="ECO:0000313" key="1">
    <source>
        <dbReference type="EMBL" id="KAJ6643159.1"/>
    </source>
</evidence>
<organism evidence="1 2">
    <name type="scientific">Pseudolycoriella hygida</name>
    <dbReference type="NCBI Taxonomy" id="35572"/>
    <lineage>
        <taxon>Eukaryota</taxon>
        <taxon>Metazoa</taxon>
        <taxon>Ecdysozoa</taxon>
        <taxon>Arthropoda</taxon>
        <taxon>Hexapoda</taxon>
        <taxon>Insecta</taxon>
        <taxon>Pterygota</taxon>
        <taxon>Neoptera</taxon>
        <taxon>Endopterygota</taxon>
        <taxon>Diptera</taxon>
        <taxon>Nematocera</taxon>
        <taxon>Sciaroidea</taxon>
        <taxon>Sciaridae</taxon>
        <taxon>Pseudolycoriella</taxon>
    </lineage>
</organism>
<sequence>VFFFGNIPQKLKLTYVMPYEISDMIQSKNTSYAYAIREGKFNILFSNDRFAAIEDRMNKLVQRCVNHGLVKYLVEINVF</sequence>
<keyword evidence="2" id="KW-1185">Reference proteome</keyword>
<reference evidence="1" key="1">
    <citation type="submission" date="2022-07" db="EMBL/GenBank/DDBJ databases">
        <authorList>
            <person name="Trinca V."/>
            <person name="Uliana J.V.C."/>
            <person name="Torres T.T."/>
            <person name="Ward R.J."/>
            <person name="Monesi N."/>
        </authorList>
    </citation>
    <scope>NUCLEOTIDE SEQUENCE</scope>
    <source>
        <strain evidence="1">HSMRA1968</strain>
        <tissue evidence="1">Whole embryos</tissue>
    </source>
</reference>
<evidence type="ECO:0000313" key="2">
    <source>
        <dbReference type="Proteomes" id="UP001151699"/>
    </source>
</evidence>
<feature type="non-terminal residue" evidence="1">
    <location>
        <position position="79"/>
    </location>
</feature>
<dbReference type="Proteomes" id="UP001151699">
    <property type="component" value="Chromosome B"/>
</dbReference>
<gene>
    <name evidence="1" type="ORF">Bhyg_08115</name>
</gene>
<proteinExistence type="predicted"/>
<dbReference type="EMBL" id="WJQU01000002">
    <property type="protein sequence ID" value="KAJ6643159.1"/>
    <property type="molecule type" value="Genomic_DNA"/>
</dbReference>
<dbReference type="AlphaFoldDB" id="A0A9Q0N429"/>
<comment type="caution">
    <text evidence="1">The sequence shown here is derived from an EMBL/GenBank/DDBJ whole genome shotgun (WGS) entry which is preliminary data.</text>
</comment>
<name>A0A9Q0N429_9DIPT</name>
<accession>A0A9Q0N429</accession>
<protein>
    <submittedName>
        <fullName evidence="1">Uncharacterized protein</fullName>
    </submittedName>
</protein>
<dbReference type="OrthoDB" id="8195814at2759"/>